<proteinExistence type="predicted"/>
<evidence type="ECO:0000313" key="2">
    <source>
        <dbReference type="EMBL" id="KAG5474669.1"/>
    </source>
</evidence>
<gene>
    <name evidence="2" type="ORF">LSCM4_03843</name>
</gene>
<name>A0A836GLL4_9TRYP</name>
<keyword evidence="1" id="KW-0812">Transmembrane</keyword>
<reference evidence="3" key="1">
    <citation type="journal article" date="2021" name="Microbiol. Resour. Announc.">
        <title>LGAAP: Leishmaniinae Genome Assembly and Annotation Pipeline.</title>
        <authorList>
            <person name="Almutairi H."/>
            <person name="Urbaniak M.D."/>
            <person name="Bates M.D."/>
            <person name="Jariyapan N."/>
            <person name="Kwakye-Nuako G."/>
            <person name="Thomaz-Soccol V."/>
            <person name="Al-Salem W.S."/>
            <person name="Dillon R.J."/>
            <person name="Bates P.A."/>
            <person name="Gatherer D."/>
        </authorList>
    </citation>
    <scope>NUCLEOTIDE SEQUENCE [LARGE SCALE GENOMIC DNA]</scope>
</reference>
<dbReference type="RefSeq" id="XP_067061775.1">
    <property type="nucleotide sequence ID" value="XM_067205838.1"/>
</dbReference>
<keyword evidence="1" id="KW-0472">Membrane</keyword>
<protein>
    <recommendedName>
        <fullName evidence="4">DUF1648 domain-containing protein</fullName>
    </recommendedName>
</protein>
<sequence>MLLTLRAFLAVAGGGAVLSVAHYLAKGRSLTGQVPVHFNLFGAPDCTAAPWAFVMYPIMSVGLTAVMMYTALAPNVTEVLVNNSVEQVSARATLLWGQFAVLACQYYAARIAEGSAERVSSPVMYALYGTLAAVSAAVLATKNTTRSP</sequence>
<feature type="transmembrane region" description="Helical" evidence="1">
    <location>
        <begin position="123"/>
        <end position="141"/>
    </location>
</feature>
<feature type="transmembrane region" description="Helical" evidence="1">
    <location>
        <begin position="51"/>
        <end position="72"/>
    </location>
</feature>
<accession>A0A836GLL4</accession>
<dbReference type="AlphaFoldDB" id="A0A836GLL4"/>
<evidence type="ECO:0008006" key="4">
    <source>
        <dbReference type="Google" id="ProtNLM"/>
    </source>
</evidence>
<keyword evidence="1" id="KW-1133">Transmembrane helix</keyword>
<evidence type="ECO:0000313" key="3">
    <source>
        <dbReference type="Proteomes" id="UP000674143"/>
    </source>
</evidence>
<keyword evidence="3" id="KW-1185">Reference proteome</keyword>
<dbReference type="KEGG" id="loi:92359772"/>
<evidence type="ECO:0000256" key="1">
    <source>
        <dbReference type="SAM" id="Phobius"/>
    </source>
</evidence>
<dbReference type="Proteomes" id="UP000674143">
    <property type="component" value="Unassembled WGS sequence"/>
</dbReference>
<comment type="caution">
    <text evidence="2">The sequence shown here is derived from an EMBL/GenBank/DDBJ whole genome shotgun (WGS) entry which is preliminary data.</text>
</comment>
<dbReference type="GeneID" id="92359772"/>
<organism evidence="2 3">
    <name type="scientific">Leishmania orientalis</name>
    <dbReference type="NCBI Taxonomy" id="2249476"/>
    <lineage>
        <taxon>Eukaryota</taxon>
        <taxon>Discoba</taxon>
        <taxon>Euglenozoa</taxon>
        <taxon>Kinetoplastea</taxon>
        <taxon>Metakinetoplastina</taxon>
        <taxon>Trypanosomatida</taxon>
        <taxon>Trypanosomatidae</taxon>
        <taxon>Leishmaniinae</taxon>
        <taxon>Leishmania</taxon>
    </lineage>
</organism>
<dbReference type="EMBL" id="JAFHLR010000028">
    <property type="protein sequence ID" value="KAG5474669.1"/>
    <property type="molecule type" value="Genomic_DNA"/>
</dbReference>
<reference evidence="3" key="2">
    <citation type="journal article" date="2021" name="Sci. Data">
        <title>Chromosome-scale genome sequencing, assembly and annotation of six genomes from subfamily Leishmaniinae.</title>
        <authorList>
            <person name="Almutairi H."/>
            <person name="Urbaniak M.D."/>
            <person name="Bates M.D."/>
            <person name="Jariyapan N."/>
            <person name="Kwakye-Nuako G."/>
            <person name="Thomaz Soccol V."/>
            <person name="Al-Salem W.S."/>
            <person name="Dillon R.J."/>
            <person name="Bates P.A."/>
            <person name="Gatherer D."/>
        </authorList>
    </citation>
    <scope>NUCLEOTIDE SEQUENCE [LARGE SCALE GENOMIC DNA]</scope>
</reference>